<evidence type="ECO:0000313" key="1">
    <source>
        <dbReference type="EMBL" id="RDB16057.1"/>
    </source>
</evidence>
<protein>
    <submittedName>
        <fullName evidence="1">Uncharacterized protein</fullName>
    </submittedName>
</protein>
<gene>
    <name evidence="1" type="ORF">Hypma_003475</name>
</gene>
<dbReference type="EMBL" id="LUEZ02000136">
    <property type="protein sequence ID" value="RDB16057.1"/>
    <property type="molecule type" value="Genomic_DNA"/>
</dbReference>
<name>A0A369J644_HYPMA</name>
<proteinExistence type="predicted"/>
<sequence length="71" mass="8151">MLPSHTRHTKSFDCAIYSMTWVTCNPSHLFYLATTSLPSCSHKMLNFTCIIEVVYCPTDEMVADIFMKRLA</sequence>
<organism evidence="1 2">
    <name type="scientific">Hypsizygus marmoreus</name>
    <name type="common">White beech mushroom</name>
    <name type="synonym">Agaricus marmoreus</name>
    <dbReference type="NCBI Taxonomy" id="39966"/>
    <lineage>
        <taxon>Eukaryota</taxon>
        <taxon>Fungi</taxon>
        <taxon>Dikarya</taxon>
        <taxon>Basidiomycota</taxon>
        <taxon>Agaricomycotina</taxon>
        <taxon>Agaricomycetes</taxon>
        <taxon>Agaricomycetidae</taxon>
        <taxon>Agaricales</taxon>
        <taxon>Tricholomatineae</taxon>
        <taxon>Lyophyllaceae</taxon>
        <taxon>Hypsizygus</taxon>
    </lineage>
</organism>
<dbReference type="Proteomes" id="UP000076154">
    <property type="component" value="Unassembled WGS sequence"/>
</dbReference>
<keyword evidence="2" id="KW-1185">Reference proteome</keyword>
<dbReference type="AlphaFoldDB" id="A0A369J644"/>
<comment type="caution">
    <text evidence="1">The sequence shown here is derived from an EMBL/GenBank/DDBJ whole genome shotgun (WGS) entry which is preliminary data.</text>
</comment>
<dbReference type="InParanoid" id="A0A369J644"/>
<reference evidence="1" key="1">
    <citation type="submission" date="2018-04" db="EMBL/GenBank/DDBJ databases">
        <title>Whole genome sequencing of Hypsizygus marmoreus.</title>
        <authorList>
            <person name="Choi I.-G."/>
            <person name="Min B."/>
            <person name="Kim J.-G."/>
            <person name="Kim S."/>
            <person name="Oh Y.-L."/>
            <person name="Kong W.-S."/>
            <person name="Park H."/>
            <person name="Jeong J."/>
            <person name="Song E.-S."/>
        </authorList>
    </citation>
    <scope>NUCLEOTIDE SEQUENCE [LARGE SCALE GENOMIC DNA]</scope>
    <source>
        <strain evidence="1">51987-8</strain>
    </source>
</reference>
<evidence type="ECO:0000313" key="2">
    <source>
        <dbReference type="Proteomes" id="UP000076154"/>
    </source>
</evidence>
<accession>A0A369J644</accession>